<evidence type="ECO:0000256" key="2">
    <source>
        <dbReference type="SAM" id="SignalP"/>
    </source>
</evidence>
<accession>W5XYB6</accession>
<feature type="transmembrane region" description="Helical" evidence="1">
    <location>
        <begin position="436"/>
        <end position="455"/>
    </location>
</feature>
<dbReference type="InterPro" id="IPR023908">
    <property type="entry name" value="xxxLxxG_rpt"/>
</dbReference>
<organism evidence="3 4">
    <name type="scientific">Corynebacterium vitaeruminis DSM 20294</name>
    <dbReference type="NCBI Taxonomy" id="1224164"/>
    <lineage>
        <taxon>Bacteria</taxon>
        <taxon>Bacillati</taxon>
        <taxon>Actinomycetota</taxon>
        <taxon>Actinomycetes</taxon>
        <taxon>Mycobacteriales</taxon>
        <taxon>Corynebacteriaceae</taxon>
        <taxon>Corynebacterium</taxon>
    </lineage>
</organism>
<feature type="signal peptide" evidence="2">
    <location>
        <begin position="1"/>
        <end position="22"/>
    </location>
</feature>
<dbReference type="EMBL" id="CP004353">
    <property type="protein sequence ID" value="AHI21680.1"/>
    <property type="molecule type" value="Genomic_DNA"/>
</dbReference>
<feature type="transmembrane region" description="Helical" evidence="1">
    <location>
        <begin position="347"/>
        <end position="368"/>
    </location>
</feature>
<keyword evidence="4" id="KW-1185">Reference proteome</keyword>
<dbReference type="NCBIfam" id="TIGR03057">
    <property type="entry name" value="xxxLxxG_by_4"/>
    <property type="match status" value="4"/>
</dbReference>
<proteinExistence type="predicted"/>
<dbReference type="KEGG" id="cvt:B843_01440"/>
<keyword evidence="1" id="KW-0472">Membrane</keyword>
<evidence type="ECO:0000313" key="4">
    <source>
        <dbReference type="Proteomes" id="UP000019222"/>
    </source>
</evidence>
<dbReference type="HOGENOM" id="CLU_528652_0_0_11"/>
<dbReference type="RefSeq" id="WP_025251751.1">
    <property type="nucleotide sequence ID" value="NZ_CP004353.1"/>
</dbReference>
<keyword evidence="1" id="KW-1133">Transmembrane helix</keyword>
<keyword evidence="1" id="KW-0812">Transmembrane</keyword>
<dbReference type="PATRIC" id="fig|1224164.3.peg.279"/>
<keyword evidence="2" id="KW-0732">Signal</keyword>
<feature type="transmembrane region" description="Helical" evidence="1">
    <location>
        <begin position="295"/>
        <end position="314"/>
    </location>
</feature>
<feature type="transmembrane region" description="Helical" evidence="1">
    <location>
        <begin position="321"/>
        <end position="341"/>
    </location>
</feature>
<dbReference type="eggNOG" id="COG1511">
    <property type="taxonomic scope" value="Bacteria"/>
</dbReference>
<feature type="chain" id="PRO_5039617455" description="X-X-X-Leu-X-X-Gly heptad repeat-containing protein" evidence="2">
    <location>
        <begin position="23"/>
        <end position="469"/>
    </location>
</feature>
<sequence>MRLPARRITAAALLALPLVAGAAYGAVSGTDIASSWSAGADTSAPVAATSDSSLVDARRAAGEAGTQAGFLKQGTTELVDGTGKLSDGAKQLADGTKSAVDGASQLSDGMTQLQAGTGQLGAGATQVADGVGQAVDQVVGLEAVRGQILGAIDRVLGDLKDTTDPDAVSFRDQLQGLRGQVDSFKLDENVTNQLTQLRDGSREIANQLNTPGYGFHDGIYSATKGAKDLSAGLNQLNEGVDSALSGVDQLDQGAQKLDGMADNNKDKVASVSRALPIAQAGTAAAQEEGITRTLAPMYAFLIAAGVLLVAVFGSRRSFANTLLAGVVLSVLAGGLVAMLGAGMTATVAIAAAGIAGLLFAASALSAAAIQRMAGPKVTPVLLAVGALAQIGVVGWVWNKAATAQVSTVWQVVSELMPVHYSTAAISAFANGGHPEVAWMSTAVLAALTLAAAAAYKLADAKAAPAESDA</sequence>
<feature type="transmembrane region" description="Helical" evidence="1">
    <location>
        <begin position="380"/>
        <end position="397"/>
    </location>
</feature>
<name>W5XYB6_9CORY</name>
<gene>
    <name evidence="3" type="ORF">B843_01440</name>
</gene>
<protein>
    <recommendedName>
        <fullName evidence="5">X-X-X-Leu-X-X-Gly heptad repeat-containing protein</fullName>
    </recommendedName>
</protein>
<dbReference type="STRING" id="1224164.B843_01440"/>
<dbReference type="AlphaFoldDB" id="W5XYB6"/>
<reference evidence="3 4" key="1">
    <citation type="submission" date="2013-02" db="EMBL/GenBank/DDBJ databases">
        <title>The complete genome sequence of Corynebacterium vitaeruminis DSM 20294.</title>
        <authorList>
            <person name="Ruckert C."/>
            <person name="Albersmeier A."/>
            <person name="Kalinowski J."/>
        </authorList>
    </citation>
    <scope>NUCLEOTIDE SEQUENCE [LARGE SCALE GENOMIC DNA]</scope>
    <source>
        <strain evidence="4">ATCC 10234</strain>
    </source>
</reference>
<evidence type="ECO:0008006" key="5">
    <source>
        <dbReference type="Google" id="ProtNLM"/>
    </source>
</evidence>
<evidence type="ECO:0000256" key="1">
    <source>
        <dbReference type="SAM" id="Phobius"/>
    </source>
</evidence>
<evidence type="ECO:0000313" key="3">
    <source>
        <dbReference type="EMBL" id="AHI21680.1"/>
    </source>
</evidence>
<dbReference type="Proteomes" id="UP000019222">
    <property type="component" value="Chromosome"/>
</dbReference>